<dbReference type="Proteomes" id="UP000054466">
    <property type="component" value="Unassembled WGS sequence"/>
</dbReference>
<dbReference type="EMBL" id="KN847078">
    <property type="protein sequence ID" value="KIW21943.1"/>
    <property type="molecule type" value="Genomic_DNA"/>
</dbReference>
<dbReference type="AlphaFoldDB" id="A0A0D2CEH9"/>
<dbReference type="HOGENOM" id="CLU_1686378_0_0_1"/>
<name>A0A0D2CEH9_9EURO</name>
<dbReference type="GeneID" id="27351842"/>
<proteinExistence type="predicted"/>
<evidence type="ECO:0000313" key="2">
    <source>
        <dbReference type="Proteomes" id="UP000054466"/>
    </source>
</evidence>
<organism evidence="1 2">
    <name type="scientific">Cladophialophora immunda</name>
    <dbReference type="NCBI Taxonomy" id="569365"/>
    <lineage>
        <taxon>Eukaryota</taxon>
        <taxon>Fungi</taxon>
        <taxon>Dikarya</taxon>
        <taxon>Ascomycota</taxon>
        <taxon>Pezizomycotina</taxon>
        <taxon>Eurotiomycetes</taxon>
        <taxon>Chaetothyriomycetidae</taxon>
        <taxon>Chaetothyriales</taxon>
        <taxon>Herpotrichiellaceae</taxon>
        <taxon>Cladophialophora</taxon>
    </lineage>
</organism>
<dbReference type="RefSeq" id="XP_016242159.1">
    <property type="nucleotide sequence ID" value="XM_016400191.1"/>
</dbReference>
<dbReference type="VEuPathDB" id="FungiDB:PV07_12648"/>
<protein>
    <submittedName>
        <fullName evidence="1">Uncharacterized protein</fullName>
    </submittedName>
</protein>
<reference evidence="1 2" key="1">
    <citation type="submission" date="2015-01" db="EMBL/GenBank/DDBJ databases">
        <title>The Genome Sequence of Cladophialophora immunda CBS83496.</title>
        <authorList>
            <consortium name="The Broad Institute Genomics Platform"/>
            <person name="Cuomo C."/>
            <person name="de Hoog S."/>
            <person name="Gorbushina A."/>
            <person name="Stielow B."/>
            <person name="Teixiera M."/>
            <person name="Abouelleil A."/>
            <person name="Chapman S.B."/>
            <person name="Priest M."/>
            <person name="Young S.K."/>
            <person name="Wortman J."/>
            <person name="Nusbaum C."/>
            <person name="Birren B."/>
        </authorList>
    </citation>
    <scope>NUCLEOTIDE SEQUENCE [LARGE SCALE GENOMIC DNA]</scope>
    <source>
        <strain evidence="1 2">CBS 83496</strain>
    </source>
</reference>
<dbReference type="EMBL" id="KN847078">
    <property type="protein sequence ID" value="KIW21944.1"/>
    <property type="molecule type" value="Genomic_DNA"/>
</dbReference>
<keyword evidence="2" id="KW-1185">Reference proteome</keyword>
<accession>A0A0D2CEH9</accession>
<sequence length="156" mass="17753">MRRLGERTPSTSFNINWYRPYHQGLIDAMTDFTGSGEVFNLQWPSEGVFQGHSQLSGIAATYNGGSHLHPSRTDCLAQETEFNSTSVEPTSFSNSRELVILEEKDWDPQQVCDGYQFHCTKVVACTSTGVTCKGIEARYYTRRNTKYTAYRPMWCL</sequence>
<dbReference type="RefSeq" id="XP_016242160.1">
    <property type="nucleotide sequence ID" value="XM_016400192.1"/>
</dbReference>
<evidence type="ECO:0000313" key="1">
    <source>
        <dbReference type="EMBL" id="KIW21944.1"/>
    </source>
</evidence>
<gene>
    <name evidence="1" type="ORF">PV07_12648</name>
</gene>